<dbReference type="InterPro" id="IPR001509">
    <property type="entry name" value="Epimerase_deHydtase"/>
</dbReference>
<reference evidence="1 2" key="1">
    <citation type="submission" date="2016-10" db="EMBL/GenBank/DDBJ databases">
        <title>Draft genome sequence of Methylobacterium extorquens CP3, a seed endophyte of Crotalaria pumila with plant growth-promoting and metal tolerance properties.</title>
        <authorList>
            <person name="Sanchez-Lopez A.S."/>
            <person name="Van Hamme J.D."/>
            <person name="Thijs S."/>
            <person name="Mcammond B.M."/>
            <person name="Stevens V."/>
            <person name="Gonzalez-Chavez M.D.C."/>
            <person name="Vangronsveld J."/>
        </authorList>
    </citation>
    <scope>NUCLEOTIDE SEQUENCE [LARGE SCALE GENOMIC DNA]</scope>
    <source>
        <strain evidence="1 2">CP3</strain>
    </source>
</reference>
<dbReference type="Gene3D" id="3.90.25.10">
    <property type="entry name" value="UDP-galactose 4-epimerase, domain 1"/>
    <property type="match status" value="1"/>
</dbReference>
<dbReference type="PANTHER" id="PTHR43245">
    <property type="entry name" value="BIFUNCTIONAL POLYMYXIN RESISTANCE PROTEIN ARNA"/>
    <property type="match status" value="1"/>
</dbReference>
<evidence type="ECO:0000313" key="2">
    <source>
        <dbReference type="Proteomes" id="UP000180215"/>
    </source>
</evidence>
<sequence>MSRLAVTGAGGFIGAHLTRALLAEGHEVVAIDNYIRGQASRLANAQGAIERVTLDVRDKDALVEALRGVECVFHLAAVNGTENFYTQPQLVLDVGVRGALAVSEACIEAGVPDLVVASSAEVYQTPRVVPTDETIEMVIPDSLNPRYSYGGSKLISELIAFNYCRDKLRKVQVFRPHNIYGPDMGWKHVVPQLIEKIVAAGDGGSITLQGDGSETRAFCYVSDVVDGIVRMWRDGESMNVYHIGSMEEVAIRDLARITAEALGTRVELIAGPAAAGATPRRCPDIGKMQAIGYAPSVSLVQGIERTVAWYRENPAPTDSNPLL</sequence>
<dbReference type="Pfam" id="PF01370">
    <property type="entry name" value="Epimerase"/>
    <property type="match status" value="1"/>
</dbReference>
<dbReference type="EMBL" id="MNAO01000109">
    <property type="protein sequence ID" value="OHV16595.1"/>
    <property type="molecule type" value="Genomic_DNA"/>
</dbReference>
<dbReference type="SUPFAM" id="SSF51735">
    <property type="entry name" value="NAD(P)-binding Rossmann-fold domains"/>
    <property type="match status" value="1"/>
</dbReference>
<comment type="caution">
    <text evidence="1">The sequence shown here is derived from an EMBL/GenBank/DDBJ whole genome shotgun (WGS) entry which is preliminary data.</text>
</comment>
<organism evidence="1 2">
    <name type="scientific">Methylorubrum extorquens</name>
    <name type="common">Methylobacterium dichloromethanicum</name>
    <name type="synonym">Methylobacterium extorquens</name>
    <dbReference type="NCBI Taxonomy" id="408"/>
    <lineage>
        <taxon>Bacteria</taxon>
        <taxon>Pseudomonadati</taxon>
        <taxon>Pseudomonadota</taxon>
        <taxon>Alphaproteobacteria</taxon>
        <taxon>Hyphomicrobiales</taxon>
        <taxon>Methylobacteriaceae</taxon>
        <taxon>Methylorubrum</taxon>
    </lineage>
</organism>
<evidence type="ECO:0000313" key="1">
    <source>
        <dbReference type="EMBL" id="OHV16595.1"/>
    </source>
</evidence>
<dbReference type="PANTHER" id="PTHR43245:SF13">
    <property type="entry name" value="UDP-D-APIOSE_UDP-D-XYLOSE SYNTHASE 2"/>
    <property type="match status" value="1"/>
</dbReference>
<gene>
    <name evidence="1" type="ORF">BK022_11085</name>
</gene>
<protein>
    <submittedName>
        <fullName evidence="1">NAD-dependent dehydratase</fullName>
    </submittedName>
</protein>
<name>A0A1S1P6B7_METEX</name>
<dbReference type="Proteomes" id="UP000180215">
    <property type="component" value="Unassembled WGS sequence"/>
</dbReference>
<dbReference type="Gene3D" id="3.40.50.720">
    <property type="entry name" value="NAD(P)-binding Rossmann-like Domain"/>
    <property type="match status" value="1"/>
</dbReference>
<dbReference type="AlphaFoldDB" id="A0A1S1P6B7"/>
<proteinExistence type="predicted"/>
<dbReference type="InterPro" id="IPR036291">
    <property type="entry name" value="NAD(P)-bd_dom_sf"/>
</dbReference>
<dbReference type="RefSeq" id="WP_012255678.1">
    <property type="nucleotide sequence ID" value="NZ_BJVP01000001.1"/>
</dbReference>
<accession>A0A1S1P6B7</accession>
<dbReference type="InterPro" id="IPR050177">
    <property type="entry name" value="Lipid_A_modif_metabolic_enz"/>
</dbReference>